<protein>
    <submittedName>
        <fullName evidence="1">Uncharacterized protein</fullName>
    </submittedName>
</protein>
<name>A0ACC0W5T6_9STRA</name>
<evidence type="ECO:0000313" key="1">
    <source>
        <dbReference type="EMBL" id="KAI9913459.1"/>
    </source>
</evidence>
<gene>
    <name evidence="1" type="ORF">PsorP6_006244</name>
</gene>
<dbReference type="Proteomes" id="UP001163321">
    <property type="component" value="Chromosome 4"/>
</dbReference>
<organism evidence="1 2">
    <name type="scientific">Peronosclerospora sorghi</name>
    <dbReference type="NCBI Taxonomy" id="230839"/>
    <lineage>
        <taxon>Eukaryota</taxon>
        <taxon>Sar</taxon>
        <taxon>Stramenopiles</taxon>
        <taxon>Oomycota</taxon>
        <taxon>Peronosporomycetes</taxon>
        <taxon>Peronosporales</taxon>
        <taxon>Peronosporaceae</taxon>
        <taxon>Peronosclerospora</taxon>
    </lineage>
</organism>
<comment type="caution">
    <text evidence="1">The sequence shown here is derived from an EMBL/GenBank/DDBJ whole genome shotgun (WGS) entry which is preliminary data.</text>
</comment>
<keyword evidence="2" id="KW-1185">Reference proteome</keyword>
<accession>A0ACC0W5T6</accession>
<sequence>MHKGTGTEMRAELCSFYERQYLSNEACYNELRRKLGYIEVYPCFGTRNDTHSESRSEKWERLDGGKEKRGESTDSNQPPKAKNSGAAAATLPSLECWLCQKIDHTRIACPETSTMAVVKMPG</sequence>
<evidence type="ECO:0000313" key="2">
    <source>
        <dbReference type="Proteomes" id="UP001163321"/>
    </source>
</evidence>
<dbReference type="EMBL" id="CM047583">
    <property type="protein sequence ID" value="KAI9913459.1"/>
    <property type="molecule type" value="Genomic_DNA"/>
</dbReference>
<proteinExistence type="predicted"/>
<reference evidence="1 2" key="1">
    <citation type="journal article" date="2022" name="bioRxiv">
        <title>The genome of the oomycete Peronosclerospora sorghi, a cosmopolitan pathogen of maize and sorghum, is inflated with dispersed pseudogenes.</title>
        <authorList>
            <person name="Fletcher K."/>
            <person name="Martin F."/>
            <person name="Isakeit T."/>
            <person name="Cavanaugh K."/>
            <person name="Magill C."/>
            <person name="Michelmore R."/>
        </authorList>
    </citation>
    <scope>NUCLEOTIDE SEQUENCE [LARGE SCALE GENOMIC DNA]</scope>
    <source>
        <strain evidence="1">P6</strain>
    </source>
</reference>